<dbReference type="KEGG" id="vg:77932182"/>
<feature type="compositionally biased region" description="Low complexity" evidence="1">
    <location>
        <begin position="1"/>
        <end position="13"/>
    </location>
</feature>
<evidence type="ECO:0000313" key="2">
    <source>
        <dbReference type="EMBL" id="AYN57869.1"/>
    </source>
</evidence>
<feature type="region of interest" description="Disordered" evidence="1">
    <location>
        <begin position="1"/>
        <end position="27"/>
    </location>
</feature>
<name>A0A3G2KFW4_9CAUD</name>
<sequence>MATTRAAEAAEPVVETEDPAIPEDTGRKYDPRKLVYVYDKESGNKLPNPVPETWLDGRFPNLSLTPSKKAGK</sequence>
<protein>
    <submittedName>
        <fullName evidence="2">Uncharacterized protein</fullName>
    </submittedName>
</protein>
<evidence type="ECO:0000313" key="3">
    <source>
        <dbReference type="Proteomes" id="UP000280317"/>
    </source>
</evidence>
<reference evidence="2 3" key="1">
    <citation type="submission" date="2018-09" db="EMBL/GenBank/DDBJ databases">
        <authorList>
            <person name="Ulbrich M.C."/>
            <person name="Stoner T.H."/>
            <person name="Garlena R.A."/>
            <person name="Russell D.A."/>
            <person name="Pope W.H."/>
            <person name="Jacobs-Sera D."/>
            <person name="Hatfull G.F."/>
        </authorList>
    </citation>
    <scope>NUCLEOTIDE SEQUENCE [LARGE SCALE GENOMIC DNA]</scope>
</reference>
<proteinExistence type="predicted"/>
<evidence type="ECO:0000256" key="1">
    <source>
        <dbReference type="SAM" id="MobiDB-lite"/>
    </source>
</evidence>
<accession>A0A3G2KFW4</accession>
<keyword evidence="3" id="KW-1185">Reference proteome</keyword>
<dbReference type="RefSeq" id="YP_010656300.1">
    <property type="nucleotide sequence ID" value="NC_070837.1"/>
</dbReference>
<gene>
    <name evidence="2" type="primary">14</name>
    <name evidence="2" type="ORF">PBI_FAJA_14</name>
</gene>
<dbReference type="EMBL" id="MH834612">
    <property type="protein sequence ID" value="AYN57869.1"/>
    <property type="molecule type" value="Genomic_DNA"/>
</dbReference>
<dbReference type="Proteomes" id="UP000280317">
    <property type="component" value="Segment"/>
</dbReference>
<dbReference type="GeneID" id="77932182"/>
<organism evidence="2 3">
    <name type="scientific">Arthrobacter phage Faja</name>
    <dbReference type="NCBI Taxonomy" id="2419957"/>
    <lineage>
        <taxon>Viruses</taxon>
        <taxon>Duplodnaviria</taxon>
        <taxon>Heunggongvirae</taxon>
        <taxon>Uroviricota</taxon>
        <taxon>Caudoviricetes</taxon>
        <taxon>Fajavirus</taxon>
        <taxon>Fajavirus faja</taxon>
    </lineage>
</organism>